<sequence>MNVREARPDERLAVRSIFDVAMLQVPDLLSMELLVAVEDDRVLGAAAVEADGIGDPGEVHAVAVRPRRRGQGIGTALVAAAEERWDPVVAEFDERVRPFYDALDFEVEATGNGRFRGEKRTDAG</sequence>
<proteinExistence type="predicted"/>
<dbReference type="AlphaFoldDB" id="A0ABD5ZNG0"/>
<name>A0ABD5ZNG0_9EURY</name>
<dbReference type="PROSITE" id="PS51186">
    <property type="entry name" value="GNAT"/>
    <property type="match status" value="1"/>
</dbReference>
<organism evidence="2 3">
    <name type="scientific">Halosegnis marinus</name>
    <dbReference type="NCBI Taxonomy" id="3034023"/>
    <lineage>
        <taxon>Archaea</taxon>
        <taxon>Methanobacteriati</taxon>
        <taxon>Methanobacteriota</taxon>
        <taxon>Stenosarchaea group</taxon>
        <taxon>Halobacteria</taxon>
        <taxon>Halobacteriales</taxon>
        <taxon>Natronomonadaceae</taxon>
        <taxon>Halosegnis</taxon>
    </lineage>
</organism>
<dbReference type="RefSeq" id="WP_276235927.1">
    <property type="nucleotide sequence ID" value="NZ_CP119802.1"/>
</dbReference>
<dbReference type="GO" id="GO:0016746">
    <property type="term" value="F:acyltransferase activity"/>
    <property type="evidence" value="ECO:0007669"/>
    <property type="project" value="UniProtKB-KW"/>
</dbReference>
<dbReference type="InterPro" id="IPR016181">
    <property type="entry name" value="Acyl_CoA_acyltransferase"/>
</dbReference>
<evidence type="ECO:0000259" key="1">
    <source>
        <dbReference type="PROSITE" id="PS51186"/>
    </source>
</evidence>
<keyword evidence="3" id="KW-1185">Reference proteome</keyword>
<dbReference type="Gene3D" id="3.40.630.30">
    <property type="match status" value="1"/>
</dbReference>
<dbReference type="SUPFAM" id="SSF55729">
    <property type="entry name" value="Acyl-CoA N-acyltransferases (Nat)"/>
    <property type="match status" value="1"/>
</dbReference>
<accession>A0ABD5ZNG0</accession>
<protein>
    <submittedName>
        <fullName evidence="2">GNAT family N-acetyltransferase</fullName>
        <ecNumber evidence="2">2.3.-.-</ecNumber>
    </submittedName>
</protein>
<dbReference type="EC" id="2.3.-.-" evidence="2"/>
<feature type="domain" description="N-acetyltransferase" evidence="1">
    <location>
        <begin position="1"/>
        <end position="124"/>
    </location>
</feature>
<evidence type="ECO:0000313" key="3">
    <source>
        <dbReference type="Proteomes" id="UP001596398"/>
    </source>
</evidence>
<gene>
    <name evidence="2" type="ORF">ACFQJ4_06185</name>
</gene>
<dbReference type="InterPro" id="IPR000182">
    <property type="entry name" value="GNAT_dom"/>
</dbReference>
<dbReference type="GeneID" id="79266580"/>
<comment type="caution">
    <text evidence="2">The sequence shown here is derived from an EMBL/GenBank/DDBJ whole genome shotgun (WGS) entry which is preliminary data.</text>
</comment>
<keyword evidence="2" id="KW-0012">Acyltransferase</keyword>
<evidence type="ECO:0000313" key="2">
    <source>
        <dbReference type="EMBL" id="MFC7234907.1"/>
    </source>
</evidence>
<keyword evidence="2" id="KW-0808">Transferase</keyword>
<dbReference type="EMBL" id="JBHTAP010000001">
    <property type="protein sequence ID" value="MFC7234907.1"/>
    <property type="molecule type" value="Genomic_DNA"/>
</dbReference>
<reference evidence="2 3" key="1">
    <citation type="journal article" date="2019" name="Int. J. Syst. Evol. Microbiol.">
        <title>The Global Catalogue of Microorganisms (GCM) 10K type strain sequencing project: providing services to taxonomists for standard genome sequencing and annotation.</title>
        <authorList>
            <consortium name="The Broad Institute Genomics Platform"/>
            <consortium name="The Broad Institute Genome Sequencing Center for Infectious Disease"/>
            <person name="Wu L."/>
            <person name="Ma J."/>
        </authorList>
    </citation>
    <scope>NUCLEOTIDE SEQUENCE [LARGE SCALE GENOMIC DNA]</scope>
    <source>
        <strain evidence="2 3">DT85</strain>
    </source>
</reference>
<dbReference type="Pfam" id="PF13508">
    <property type="entry name" value="Acetyltransf_7"/>
    <property type="match status" value="1"/>
</dbReference>
<dbReference type="CDD" id="cd04301">
    <property type="entry name" value="NAT_SF"/>
    <property type="match status" value="1"/>
</dbReference>
<dbReference type="Proteomes" id="UP001596398">
    <property type="component" value="Unassembled WGS sequence"/>
</dbReference>